<keyword evidence="8" id="KW-1133">Transmembrane helix</keyword>
<dbReference type="InterPro" id="IPR009078">
    <property type="entry name" value="Ferritin-like_SF"/>
</dbReference>
<comment type="caution">
    <text evidence="9">The sequence shown here is derived from an EMBL/GenBank/DDBJ whole genome shotgun (WGS) entry which is preliminary data.</text>
</comment>
<comment type="pathway">
    <text evidence="1">Cofactor biosynthesis; ubiquinone biosynthesis.</text>
</comment>
<dbReference type="OrthoDB" id="7559360at2"/>
<dbReference type="GO" id="GO:0008682">
    <property type="term" value="F:3-demethoxyubiquinol 3-hydroxylase activity"/>
    <property type="evidence" value="ECO:0007669"/>
    <property type="project" value="TreeGrafter"/>
</dbReference>
<dbReference type="Pfam" id="PF03232">
    <property type="entry name" value="COQ7"/>
    <property type="match status" value="1"/>
</dbReference>
<keyword evidence="5" id="KW-0408">Iron</keyword>
<keyword evidence="9" id="KW-0830">Ubiquinone</keyword>
<dbReference type="EMBL" id="RXOE01000001">
    <property type="protein sequence ID" value="RTQ36948.1"/>
    <property type="molecule type" value="Genomic_DNA"/>
</dbReference>
<dbReference type="GO" id="GO:0046872">
    <property type="term" value="F:metal ion binding"/>
    <property type="evidence" value="ECO:0007669"/>
    <property type="project" value="UniProtKB-KW"/>
</dbReference>
<keyword evidence="3" id="KW-0479">Metal-binding</keyword>
<evidence type="ECO:0000256" key="4">
    <source>
        <dbReference type="ARBA" id="ARBA00023002"/>
    </source>
</evidence>
<dbReference type="InterPro" id="IPR011566">
    <property type="entry name" value="Ubq_synth_Coq7"/>
</dbReference>
<evidence type="ECO:0000313" key="9">
    <source>
        <dbReference type="EMBL" id="RTQ36948.1"/>
    </source>
</evidence>
<dbReference type="AlphaFoldDB" id="A0A431TSG4"/>
<evidence type="ECO:0000256" key="3">
    <source>
        <dbReference type="ARBA" id="ARBA00022723"/>
    </source>
</evidence>
<evidence type="ECO:0000256" key="8">
    <source>
        <dbReference type="SAM" id="Phobius"/>
    </source>
</evidence>
<keyword evidence="8" id="KW-0812">Transmembrane</keyword>
<keyword evidence="2" id="KW-0831">Ubiquinone biosynthesis</keyword>
<keyword evidence="10" id="KW-1185">Reference proteome</keyword>
<dbReference type="PANTHER" id="PTHR11237:SF4">
    <property type="entry name" value="5-DEMETHOXYUBIQUINONE HYDROXYLASE, MITOCHONDRIAL"/>
    <property type="match status" value="1"/>
</dbReference>
<gene>
    <name evidence="9" type="ORF">EJP69_04210</name>
</gene>
<keyword evidence="4" id="KW-0560">Oxidoreductase</keyword>
<protein>
    <submittedName>
        <fullName evidence="9">Demethoxyubiquinone hydroxylase family protein</fullName>
    </submittedName>
</protein>
<evidence type="ECO:0000313" key="10">
    <source>
        <dbReference type="Proteomes" id="UP000267418"/>
    </source>
</evidence>
<keyword evidence="7 8" id="KW-0472">Membrane</keyword>
<dbReference type="SUPFAM" id="SSF47240">
    <property type="entry name" value="Ferritin-like"/>
    <property type="match status" value="1"/>
</dbReference>
<evidence type="ECO:0000256" key="7">
    <source>
        <dbReference type="ARBA" id="ARBA00023136"/>
    </source>
</evidence>
<evidence type="ECO:0000256" key="5">
    <source>
        <dbReference type="ARBA" id="ARBA00023004"/>
    </source>
</evidence>
<organism evidence="9 10">
    <name type="scientific">Variovorax gossypii</name>
    <dbReference type="NCBI Taxonomy" id="1679495"/>
    <lineage>
        <taxon>Bacteria</taxon>
        <taxon>Pseudomonadati</taxon>
        <taxon>Pseudomonadota</taxon>
        <taxon>Betaproteobacteria</taxon>
        <taxon>Burkholderiales</taxon>
        <taxon>Comamonadaceae</taxon>
        <taxon>Variovorax</taxon>
    </lineage>
</organism>
<accession>A0A431TSG4</accession>
<evidence type="ECO:0000256" key="2">
    <source>
        <dbReference type="ARBA" id="ARBA00022688"/>
    </source>
</evidence>
<dbReference type="GO" id="GO:0006744">
    <property type="term" value="P:ubiquinone biosynthetic process"/>
    <property type="evidence" value="ECO:0007669"/>
    <property type="project" value="UniProtKB-KW"/>
</dbReference>
<keyword evidence="6" id="KW-0503">Monooxygenase</keyword>
<evidence type="ECO:0000256" key="1">
    <source>
        <dbReference type="ARBA" id="ARBA00004749"/>
    </source>
</evidence>
<dbReference type="PANTHER" id="PTHR11237">
    <property type="entry name" value="COENZYME Q10 BIOSYNTHESIS PROTEIN 7"/>
    <property type="match status" value="1"/>
</dbReference>
<proteinExistence type="predicted"/>
<sequence>MNEGKLADRGSTLGGRILKVDHAGEQGAVNIYRAQIFVARWTAPSLVPELREFKSHEERHRALFWAELQRRGVRRCRSYWLCGIGGWVLGLLTGLLGRHAIAATTVAVERVVLGHLKTQLRELSGKDEAAVHVISQIVEEEQLHHDQSASHMRAGHVWAKLLSPVVAASTETVIWLGMRL</sequence>
<evidence type="ECO:0000256" key="6">
    <source>
        <dbReference type="ARBA" id="ARBA00023033"/>
    </source>
</evidence>
<reference evidence="9 10" key="1">
    <citation type="submission" date="2018-12" db="EMBL/GenBank/DDBJ databases">
        <title>The genome of Variovorax gossypii DSM 100435.</title>
        <authorList>
            <person name="Gao J."/>
            <person name="Sun J."/>
        </authorList>
    </citation>
    <scope>NUCLEOTIDE SEQUENCE [LARGE SCALE GENOMIC DNA]</scope>
    <source>
        <strain evidence="9 10">DSM 100435</strain>
    </source>
</reference>
<dbReference type="Proteomes" id="UP000267418">
    <property type="component" value="Unassembled WGS sequence"/>
</dbReference>
<feature type="transmembrane region" description="Helical" evidence="8">
    <location>
        <begin position="78"/>
        <end position="97"/>
    </location>
</feature>
<name>A0A431TSG4_9BURK</name>